<evidence type="ECO:0000313" key="9">
    <source>
        <dbReference type="Proteomes" id="UP001596312"/>
    </source>
</evidence>
<dbReference type="PANTHER" id="PTHR43549">
    <property type="entry name" value="MULTIDRUG RESISTANCE PROTEIN YPNP-RELATED"/>
    <property type="match status" value="1"/>
</dbReference>
<evidence type="ECO:0000256" key="5">
    <source>
        <dbReference type="ARBA" id="ARBA00022989"/>
    </source>
</evidence>
<evidence type="ECO:0000256" key="7">
    <source>
        <dbReference type="SAM" id="Phobius"/>
    </source>
</evidence>
<evidence type="ECO:0000313" key="8">
    <source>
        <dbReference type="EMBL" id="MFC6905182.1"/>
    </source>
</evidence>
<feature type="transmembrane region" description="Helical" evidence="7">
    <location>
        <begin position="349"/>
        <end position="376"/>
    </location>
</feature>
<evidence type="ECO:0000256" key="4">
    <source>
        <dbReference type="ARBA" id="ARBA00022692"/>
    </source>
</evidence>
<feature type="transmembrane region" description="Helical" evidence="7">
    <location>
        <begin position="56"/>
        <end position="80"/>
    </location>
</feature>
<feature type="transmembrane region" description="Helical" evidence="7">
    <location>
        <begin position="143"/>
        <end position="160"/>
    </location>
</feature>
<dbReference type="InterPro" id="IPR048279">
    <property type="entry name" value="MdtK-like"/>
</dbReference>
<keyword evidence="5 7" id="KW-1133">Transmembrane helix</keyword>
<keyword evidence="3" id="KW-1003">Cell membrane</keyword>
<comment type="subcellular location">
    <subcellularLocation>
        <location evidence="1">Cell membrane</location>
        <topology evidence="1">Multi-pass membrane protein</topology>
    </subcellularLocation>
</comment>
<dbReference type="PIRSF" id="PIRSF006603">
    <property type="entry name" value="DinF"/>
    <property type="match status" value="1"/>
</dbReference>
<feature type="transmembrane region" description="Helical" evidence="7">
    <location>
        <begin position="431"/>
        <end position="447"/>
    </location>
</feature>
<feature type="transmembrane region" description="Helical" evidence="7">
    <location>
        <begin position="219"/>
        <end position="244"/>
    </location>
</feature>
<evidence type="ECO:0000256" key="3">
    <source>
        <dbReference type="ARBA" id="ARBA00022475"/>
    </source>
</evidence>
<evidence type="ECO:0000256" key="2">
    <source>
        <dbReference type="ARBA" id="ARBA00022448"/>
    </source>
</evidence>
<dbReference type="InterPro" id="IPR052031">
    <property type="entry name" value="Membrane_Transporter-Flippase"/>
</dbReference>
<dbReference type="PANTHER" id="PTHR43549:SF2">
    <property type="entry name" value="MULTIDRUG RESISTANCE PROTEIN NORM-RELATED"/>
    <property type="match status" value="1"/>
</dbReference>
<evidence type="ECO:0000256" key="6">
    <source>
        <dbReference type="ARBA" id="ARBA00023136"/>
    </source>
</evidence>
<gene>
    <name evidence="8" type="ORF">ACFQGH_08225</name>
</gene>
<dbReference type="RefSeq" id="WP_340603694.1">
    <property type="nucleotide sequence ID" value="NZ_JBBMXV010000002.1"/>
</dbReference>
<comment type="caution">
    <text evidence="8">The sequence shown here is derived from an EMBL/GenBank/DDBJ whole genome shotgun (WGS) entry which is preliminary data.</text>
</comment>
<dbReference type="Pfam" id="PF01554">
    <property type="entry name" value="MatE"/>
    <property type="match status" value="2"/>
</dbReference>
<reference evidence="8 9" key="1">
    <citation type="journal article" date="2019" name="Int. J. Syst. Evol. Microbiol.">
        <title>The Global Catalogue of Microorganisms (GCM) 10K type strain sequencing project: providing services to taxonomists for standard genome sequencing and annotation.</title>
        <authorList>
            <consortium name="The Broad Institute Genomics Platform"/>
            <consortium name="The Broad Institute Genome Sequencing Center for Infectious Disease"/>
            <person name="Wu L."/>
            <person name="Ma J."/>
        </authorList>
    </citation>
    <scope>NUCLEOTIDE SEQUENCE [LARGE SCALE GENOMIC DNA]</scope>
    <source>
        <strain evidence="8 9">CGMCC 1.3240</strain>
    </source>
</reference>
<keyword evidence="4 7" id="KW-0812">Transmembrane</keyword>
<dbReference type="GO" id="GO:0005886">
    <property type="term" value="C:plasma membrane"/>
    <property type="evidence" value="ECO:0007669"/>
    <property type="project" value="UniProtKB-SubCell"/>
</dbReference>
<organism evidence="8 9">
    <name type="scientific">Halalkalicoccus tibetensis</name>
    <dbReference type="NCBI Taxonomy" id="175632"/>
    <lineage>
        <taxon>Archaea</taxon>
        <taxon>Methanobacteriati</taxon>
        <taxon>Methanobacteriota</taxon>
        <taxon>Stenosarchaea group</taxon>
        <taxon>Halobacteria</taxon>
        <taxon>Halobacteriales</taxon>
        <taxon>Halococcaceae</taxon>
        <taxon>Halalkalicoccus</taxon>
    </lineage>
</organism>
<evidence type="ECO:0000256" key="1">
    <source>
        <dbReference type="ARBA" id="ARBA00004651"/>
    </source>
</evidence>
<keyword evidence="2" id="KW-0813">Transport</keyword>
<proteinExistence type="predicted"/>
<name>A0ABD5V6N5_9EURY</name>
<feature type="transmembrane region" description="Helical" evidence="7">
    <location>
        <begin position="453"/>
        <end position="472"/>
    </location>
</feature>
<dbReference type="Proteomes" id="UP001596312">
    <property type="component" value="Unassembled WGS sequence"/>
</dbReference>
<feature type="transmembrane region" description="Helical" evidence="7">
    <location>
        <begin position="14"/>
        <end position="36"/>
    </location>
</feature>
<dbReference type="InterPro" id="IPR002528">
    <property type="entry name" value="MATE_fam"/>
</dbReference>
<dbReference type="NCBIfam" id="TIGR00797">
    <property type="entry name" value="matE"/>
    <property type="match status" value="1"/>
</dbReference>
<accession>A0ABD5V6N5</accession>
<protein>
    <submittedName>
        <fullName evidence="8">MATE family efflux transporter</fullName>
    </submittedName>
</protein>
<dbReference type="CDD" id="cd13142">
    <property type="entry name" value="MATE_like_12"/>
    <property type="match status" value="1"/>
</dbReference>
<dbReference type="AlphaFoldDB" id="A0ABD5V6N5"/>
<feature type="transmembrane region" description="Helical" evidence="7">
    <location>
        <begin position="100"/>
        <end position="123"/>
    </location>
</feature>
<keyword evidence="6 7" id="KW-0472">Membrane</keyword>
<feature type="transmembrane region" description="Helical" evidence="7">
    <location>
        <begin position="172"/>
        <end position="193"/>
    </location>
</feature>
<dbReference type="EMBL" id="JBHSXQ010000002">
    <property type="protein sequence ID" value="MFC6905182.1"/>
    <property type="molecule type" value="Genomic_DNA"/>
</dbReference>
<sequence length="491" mass="51290">MSKRDRSVNVTDGALFKPLVVLSAPIVGSQVLNVGYNLADTYWVGRLGADAVAALSYAWVIVFLMVSVGGGLTVAGTILVSQNKGAGNLLESHHVAGQTLSFVTLVAAVFGVVGYLTTPWLLALVGATPGTDPHTYAVQYTRIVFLGVVFMFWFFIFDALSRGWGDTRTPLYLMAISVAINVVLDPFLILGFADNPVFAWVGLSGLEGTLHAATGFEGFGVIGAAVATVFSRATAAGVGLYLLFSGRVGLEPSLSDLWLDRGTVYKIVDIGGPTALEQSLRAVGIGALTAIIALAGDDAVAAYGIVNRLSSLMFLPALGLARGTETVVGQNLGADQIDRAKRAVLMSGAMVVSVFAVVIALAYPFAESIVGFFIAVDGGGAERSVVEIGAAYIAIAGPAYLFLGAFQIALGGFRGSGSTKLAMAFSIQELWLYRIPIAYVLLAWVGMGVTGVWYAVAASYVLSALTTCGWFLRGTWTEGVVERGPDVAPGD</sequence>
<feature type="transmembrane region" description="Helical" evidence="7">
    <location>
        <begin position="388"/>
        <end position="410"/>
    </location>
</feature>
<keyword evidence="9" id="KW-1185">Reference proteome</keyword>